<dbReference type="OrthoDB" id="881297at2"/>
<keyword evidence="2 4" id="KW-0238">DNA-binding</keyword>
<dbReference type="RefSeq" id="WP_142455985.1">
    <property type="nucleotide sequence ID" value="NZ_FXTP01000018.1"/>
</dbReference>
<dbReference type="GO" id="GO:0003700">
    <property type="term" value="F:DNA-binding transcription factor activity"/>
    <property type="evidence" value="ECO:0007669"/>
    <property type="project" value="TreeGrafter"/>
</dbReference>
<sequence>MSKTKQRILNKVRELFFKRGFNKVTMDELALELGMSKKTLYNHFDGKSQMLKQVIQDLKSELTAGVDRILIDEDLNFVEKLTSILSFIGDKLSGMEAPFISDLRKSYPELSKELDNYKKEAAFSRFSSLLDEGIRKGYVREDIDKSMVVVLYASIIDWVINPENIDQVPDTLKNRLPHKTTDMFKGMVEVMLKGILKEP</sequence>
<keyword evidence="7" id="KW-1185">Reference proteome</keyword>
<dbReference type="Gene3D" id="1.10.357.10">
    <property type="entry name" value="Tetracycline Repressor, domain 2"/>
    <property type="match status" value="1"/>
</dbReference>
<dbReference type="GO" id="GO:0000976">
    <property type="term" value="F:transcription cis-regulatory region binding"/>
    <property type="evidence" value="ECO:0007669"/>
    <property type="project" value="TreeGrafter"/>
</dbReference>
<evidence type="ECO:0000256" key="3">
    <source>
        <dbReference type="ARBA" id="ARBA00023163"/>
    </source>
</evidence>
<evidence type="ECO:0000256" key="2">
    <source>
        <dbReference type="ARBA" id="ARBA00023125"/>
    </source>
</evidence>
<dbReference type="PRINTS" id="PR00455">
    <property type="entry name" value="HTHTETR"/>
</dbReference>
<proteinExistence type="predicted"/>
<dbReference type="PANTHER" id="PTHR30055">
    <property type="entry name" value="HTH-TYPE TRANSCRIPTIONAL REGULATOR RUTR"/>
    <property type="match status" value="1"/>
</dbReference>
<dbReference type="PROSITE" id="PS50977">
    <property type="entry name" value="HTH_TETR_2"/>
    <property type="match status" value="1"/>
</dbReference>
<dbReference type="Proteomes" id="UP000317557">
    <property type="component" value="Unassembled WGS sequence"/>
</dbReference>
<protein>
    <submittedName>
        <fullName evidence="6">Transcriptional regulator, TetR family</fullName>
    </submittedName>
</protein>
<feature type="DNA-binding region" description="H-T-H motif" evidence="4">
    <location>
        <begin position="25"/>
        <end position="44"/>
    </location>
</feature>
<reference evidence="6 7" key="1">
    <citation type="submission" date="2017-05" db="EMBL/GenBank/DDBJ databases">
        <authorList>
            <person name="Varghese N."/>
            <person name="Submissions S."/>
        </authorList>
    </citation>
    <scope>NUCLEOTIDE SEQUENCE [LARGE SCALE GENOMIC DNA]</scope>
    <source>
        <strain evidence="6 7">DSM 21985</strain>
    </source>
</reference>
<dbReference type="Gene3D" id="1.10.10.60">
    <property type="entry name" value="Homeodomain-like"/>
    <property type="match status" value="1"/>
</dbReference>
<name>A0A521FEP5_9BACT</name>
<evidence type="ECO:0000256" key="4">
    <source>
        <dbReference type="PROSITE-ProRule" id="PRU00335"/>
    </source>
</evidence>
<dbReference type="SUPFAM" id="SSF46689">
    <property type="entry name" value="Homeodomain-like"/>
    <property type="match status" value="1"/>
</dbReference>
<evidence type="ECO:0000313" key="6">
    <source>
        <dbReference type="EMBL" id="SMO94688.1"/>
    </source>
</evidence>
<dbReference type="InterPro" id="IPR050109">
    <property type="entry name" value="HTH-type_TetR-like_transc_reg"/>
</dbReference>
<feature type="domain" description="HTH tetR-type" evidence="5">
    <location>
        <begin position="2"/>
        <end position="62"/>
    </location>
</feature>
<dbReference type="EMBL" id="FXTP01000018">
    <property type="protein sequence ID" value="SMO94688.1"/>
    <property type="molecule type" value="Genomic_DNA"/>
</dbReference>
<evidence type="ECO:0000259" key="5">
    <source>
        <dbReference type="PROSITE" id="PS50977"/>
    </source>
</evidence>
<evidence type="ECO:0000256" key="1">
    <source>
        <dbReference type="ARBA" id="ARBA00023015"/>
    </source>
</evidence>
<dbReference type="InterPro" id="IPR001647">
    <property type="entry name" value="HTH_TetR"/>
</dbReference>
<dbReference type="Pfam" id="PF00440">
    <property type="entry name" value="TetR_N"/>
    <property type="match status" value="1"/>
</dbReference>
<evidence type="ECO:0000313" key="7">
    <source>
        <dbReference type="Proteomes" id="UP000317557"/>
    </source>
</evidence>
<dbReference type="SUPFAM" id="SSF48498">
    <property type="entry name" value="Tetracyclin repressor-like, C-terminal domain"/>
    <property type="match status" value="1"/>
</dbReference>
<dbReference type="InterPro" id="IPR036271">
    <property type="entry name" value="Tet_transcr_reg_TetR-rel_C_sf"/>
</dbReference>
<organism evidence="6 7">
    <name type="scientific">Gracilimonas mengyeensis</name>
    <dbReference type="NCBI Taxonomy" id="1302730"/>
    <lineage>
        <taxon>Bacteria</taxon>
        <taxon>Pseudomonadati</taxon>
        <taxon>Balneolota</taxon>
        <taxon>Balneolia</taxon>
        <taxon>Balneolales</taxon>
        <taxon>Balneolaceae</taxon>
        <taxon>Gracilimonas</taxon>
    </lineage>
</organism>
<keyword evidence="1" id="KW-0805">Transcription regulation</keyword>
<dbReference type="InterPro" id="IPR009057">
    <property type="entry name" value="Homeodomain-like_sf"/>
</dbReference>
<accession>A0A521FEP5</accession>
<keyword evidence="3" id="KW-0804">Transcription</keyword>
<dbReference type="PANTHER" id="PTHR30055:SF234">
    <property type="entry name" value="HTH-TYPE TRANSCRIPTIONAL REGULATOR BETI"/>
    <property type="match status" value="1"/>
</dbReference>
<dbReference type="AlphaFoldDB" id="A0A521FEP5"/>
<gene>
    <name evidence="6" type="ORF">SAMN06265219_1189</name>
</gene>